<dbReference type="Pfam" id="PF00561">
    <property type="entry name" value="Abhydrolase_1"/>
    <property type="match status" value="1"/>
</dbReference>
<feature type="non-terminal residue" evidence="2">
    <location>
        <position position="1"/>
    </location>
</feature>
<protein>
    <recommendedName>
        <fullName evidence="1">AB hydrolase-1 domain-containing protein</fullName>
    </recommendedName>
</protein>
<dbReference type="EMBL" id="UINC01209965">
    <property type="protein sequence ID" value="SVE33213.1"/>
    <property type="molecule type" value="Genomic_DNA"/>
</dbReference>
<dbReference type="SUPFAM" id="SSF53474">
    <property type="entry name" value="alpha/beta-Hydrolases"/>
    <property type="match status" value="1"/>
</dbReference>
<feature type="domain" description="AB hydrolase-1" evidence="1">
    <location>
        <begin position="21"/>
        <end position="94"/>
    </location>
</feature>
<evidence type="ECO:0000259" key="1">
    <source>
        <dbReference type="Pfam" id="PF00561"/>
    </source>
</evidence>
<proteinExistence type="predicted"/>
<evidence type="ECO:0000313" key="2">
    <source>
        <dbReference type="EMBL" id="SVE33213.1"/>
    </source>
</evidence>
<organism evidence="2">
    <name type="scientific">marine metagenome</name>
    <dbReference type="NCBI Taxonomy" id="408172"/>
    <lineage>
        <taxon>unclassified sequences</taxon>
        <taxon>metagenomes</taxon>
        <taxon>ecological metagenomes</taxon>
    </lineage>
</organism>
<dbReference type="PANTHER" id="PTHR43798">
    <property type="entry name" value="MONOACYLGLYCEROL LIPASE"/>
    <property type="match status" value="1"/>
</dbReference>
<name>A0A383CME3_9ZZZZ</name>
<feature type="non-terminal residue" evidence="2">
    <location>
        <position position="94"/>
    </location>
</feature>
<dbReference type="InterPro" id="IPR000073">
    <property type="entry name" value="AB_hydrolase_1"/>
</dbReference>
<dbReference type="InterPro" id="IPR029058">
    <property type="entry name" value="AB_hydrolase_fold"/>
</dbReference>
<sequence>MPYTSNSFGTFYSLNKVNKDNPIVFVHGVGLNKEIWKPQIKFFKEYNTLAYDLLGHGKTPIKKLNVTFNDFSRQLLNLINELKFKKIHLIGFSL</sequence>
<reference evidence="2" key="1">
    <citation type="submission" date="2018-05" db="EMBL/GenBank/DDBJ databases">
        <authorList>
            <person name="Lanie J.A."/>
            <person name="Ng W.-L."/>
            <person name="Kazmierczak K.M."/>
            <person name="Andrzejewski T.M."/>
            <person name="Davidsen T.M."/>
            <person name="Wayne K.J."/>
            <person name="Tettelin H."/>
            <person name="Glass J.I."/>
            <person name="Rusch D."/>
            <person name="Podicherti R."/>
            <person name="Tsui H.-C.T."/>
            <person name="Winkler M.E."/>
        </authorList>
    </citation>
    <scope>NUCLEOTIDE SEQUENCE</scope>
</reference>
<accession>A0A383CME3</accession>
<gene>
    <name evidence="2" type="ORF">METZ01_LOCUS486067</name>
</gene>
<dbReference type="Gene3D" id="3.40.50.1820">
    <property type="entry name" value="alpha/beta hydrolase"/>
    <property type="match status" value="1"/>
</dbReference>
<dbReference type="InterPro" id="IPR050266">
    <property type="entry name" value="AB_hydrolase_sf"/>
</dbReference>
<dbReference type="AlphaFoldDB" id="A0A383CME3"/>